<reference evidence="2" key="1">
    <citation type="journal article" date="2011" name="Genome Res.">
        <title>Phylogeny-wide analysis of social amoeba genomes highlights ancient origins for complex intercellular communication.</title>
        <authorList>
            <person name="Heidel A.J."/>
            <person name="Lawal H.M."/>
            <person name="Felder M."/>
            <person name="Schilde C."/>
            <person name="Helps N.R."/>
            <person name="Tunggal B."/>
            <person name="Rivero F."/>
            <person name="John U."/>
            <person name="Schleicher M."/>
            <person name="Eichinger L."/>
            <person name="Platzer M."/>
            <person name="Noegel A.A."/>
            <person name="Schaap P."/>
            <person name="Gloeckner G."/>
        </authorList>
    </citation>
    <scope>NUCLEOTIDE SEQUENCE [LARGE SCALE GENOMIC DNA]</scope>
    <source>
        <strain evidence="2">SH3</strain>
    </source>
</reference>
<evidence type="ECO:0000313" key="1">
    <source>
        <dbReference type="EMBL" id="EGG17020.1"/>
    </source>
</evidence>
<keyword evidence="2" id="KW-1185">Reference proteome</keyword>
<protein>
    <submittedName>
        <fullName evidence="1">Uncharacterized protein</fullName>
    </submittedName>
</protein>
<accession>F4Q4L1</accession>
<dbReference type="Proteomes" id="UP000007797">
    <property type="component" value="Unassembled WGS sequence"/>
</dbReference>
<gene>
    <name evidence="1" type="ORF">DFA_08001</name>
</gene>
<dbReference type="KEGG" id="dfa:DFA_08001"/>
<dbReference type="RefSeq" id="XP_004355504.1">
    <property type="nucleotide sequence ID" value="XM_004355451.1"/>
</dbReference>
<sequence length="62" mass="7122">METTVNGIGIKEDSERSVSWTDSSQKVLTMQQSWSKPYPTNIDHYKRSITQSINRQGIAHRV</sequence>
<dbReference type="EMBL" id="GL883021">
    <property type="protein sequence ID" value="EGG17020.1"/>
    <property type="molecule type" value="Genomic_DNA"/>
</dbReference>
<proteinExistence type="predicted"/>
<organism evidence="1 2">
    <name type="scientific">Cavenderia fasciculata</name>
    <name type="common">Slime mold</name>
    <name type="synonym">Dictyostelium fasciculatum</name>
    <dbReference type="NCBI Taxonomy" id="261658"/>
    <lineage>
        <taxon>Eukaryota</taxon>
        <taxon>Amoebozoa</taxon>
        <taxon>Evosea</taxon>
        <taxon>Eumycetozoa</taxon>
        <taxon>Dictyostelia</taxon>
        <taxon>Acytosteliales</taxon>
        <taxon>Cavenderiaceae</taxon>
        <taxon>Cavenderia</taxon>
    </lineage>
</organism>
<dbReference type="AlphaFoldDB" id="F4Q4L1"/>
<name>F4Q4L1_CACFS</name>
<evidence type="ECO:0000313" key="2">
    <source>
        <dbReference type="Proteomes" id="UP000007797"/>
    </source>
</evidence>
<dbReference type="GeneID" id="14869899"/>